<keyword evidence="2" id="KW-0227">DNA damage</keyword>
<dbReference type="HAMAP" id="MF_01875">
    <property type="entry name" value="Prokaryotic_Ku"/>
    <property type="match status" value="1"/>
</dbReference>
<sequence length="323" mass="35972">MAHMIWKGAISFGLVHVPVQLYPATKSEKVGFNLLDKRSIDPIGYRQINKRTGKEVTRENIVRGFEYEKGQYVVLSDAEIRSANPESTQTVDILAFVDASDISFLYLDTPYYLAPDRKGEKVYALLREAMKSSAKIGVANVVLHNKQHLAALIPVGPVLALNTLRWADEVRPFDELKLPSEGVKASGVSTRELDMAKKLIDDMSEGWDPAAYHDTFRDDIMALVDKKVRAGKTEEISEVEEDTQPHRSADILDLSDLLKRSLGRGKGKPASRAVKKEEEEDEDEALEAPVKRVAPRKKAQTATRRATNGDGPKNAPPRKRRAA</sequence>
<comment type="caution">
    <text evidence="5">The sequence shown here is derived from an EMBL/GenBank/DDBJ whole genome shotgun (WGS) entry which is preliminary data.</text>
</comment>
<evidence type="ECO:0000313" key="5">
    <source>
        <dbReference type="EMBL" id="CAG4887828.1"/>
    </source>
</evidence>
<proteinExistence type="inferred from homology"/>
<dbReference type="Proteomes" id="UP000789752">
    <property type="component" value="Unassembled WGS sequence"/>
</dbReference>
<dbReference type="CDD" id="cd00789">
    <property type="entry name" value="KU_like"/>
    <property type="match status" value="1"/>
</dbReference>
<evidence type="ECO:0000313" key="6">
    <source>
        <dbReference type="Proteomes" id="UP000789752"/>
    </source>
</evidence>
<dbReference type="Pfam" id="PF02735">
    <property type="entry name" value="Ku"/>
    <property type="match status" value="1"/>
</dbReference>
<comment type="function">
    <text evidence="2">With LigD forms a non-homologous end joining (NHEJ) DNA repair enzyme, which repairs dsDNA breaks with reduced fidelity. Binds linear dsDNA with 5'- and 3'- overhangs but not closed circular dsDNA nor ssDNA. Recruits and stimulates the ligase activity of LigD.</text>
</comment>
<keyword evidence="1 2" id="KW-0238">DNA-binding</keyword>
<dbReference type="Gene3D" id="2.40.290.10">
    <property type="match status" value="1"/>
</dbReference>
<keyword evidence="2" id="KW-0233">DNA recombination</keyword>
<dbReference type="InterPro" id="IPR006164">
    <property type="entry name" value="DNA_bd_Ku70/Ku80"/>
</dbReference>
<keyword evidence="2" id="KW-0234">DNA repair</keyword>
<dbReference type="EMBL" id="CAJQYY010000002">
    <property type="protein sequence ID" value="CAG4887828.1"/>
    <property type="molecule type" value="Genomic_DNA"/>
</dbReference>
<dbReference type="PANTHER" id="PTHR41251">
    <property type="entry name" value="NON-HOMOLOGOUS END JOINING PROTEIN KU"/>
    <property type="match status" value="1"/>
</dbReference>
<feature type="region of interest" description="Disordered" evidence="3">
    <location>
        <begin position="262"/>
        <end position="323"/>
    </location>
</feature>
<dbReference type="SMART" id="SM00559">
    <property type="entry name" value="Ku78"/>
    <property type="match status" value="1"/>
</dbReference>
<dbReference type="InterPro" id="IPR009187">
    <property type="entry name" value="Prok_Ku"/>
</dbReference>
<feature type="domain" description="Ku" evidence="4">
    <location>
        <begin position="53"/>
        <end position="181"/>
    </location>
</feature>
<evidence type="ECO:0000256" key="2">
    <source>
        <dbReference type="HAMAP-Rule" id="MF_01875"/>
    </source>
</evidence>
<dbReference type="RefSeq" id="WP_228974388.1">
    <property type="nucleotide sequence ID" value="NZ_CAJQYY010000002.1"/>
</dbReference>
<accession>A0ABN7QIM9</accession>
<dbReference type="PIRSF" id="PIRSF006493">
    <property type="entry name" value="Prok_Ku"/>
    <property type="match status" value="1"/>
</dbReference>
<protein>
    <recommendedName>
        <fullName evidence="2">Non-homologous end joining protein Ku</fullName>
    </recommendedName>
</protein>
<evidence type="ECO:0000259" key="4">
    <source>
        <dbReference type="SMART" id="SM00559"/>
    </source>
</evidence>
<organism evidence="5 6">
    <name type="scientific">Paraburkholderia gardini</name>
    <dbReference type="NCBI Taxonomy" id="2823469"/>
    <lineage>
        <taxon>Bacteria</taxon>
        <taxon>Pseudomonadati</taxon>
        <taxon>Pseudomonadota</taxon>
        <taxon>Betaproteobacteria</taxon>
        <taxon>Burkholderiales</taxon>
        <taxon>Burkholderiaceae</taxon>
        <taxon>Paraburkholderia</taxon>
    </lineage>
</organism>
<keyword evidence="6" id="KW-1185">Reference proteome</keyword>
<name>A0ABN7QIM9_9BURK</name>
<dbReference type="NCBIfam" id="TIGR02772">
    <property type="entry name" value="Ku_bact"/>
    <property type="match status" value="1"/>
</dbReference>
<evidence type="ECO:0000256" key="3">
    <source>
        <dbReference type="SAM" id="MobiDB-lite"/>
    </source>
</evidence>
<gene>
    <name evidence="2 5" type="primary">ku</name>
    <name evidence="5" type="ORF">R54767_00417</name>
</gene>
<comment type="subunit">
    <text evidence="2">Homodimer. Interacts with LigD.</text>
</comment>
<dbReference type="InterPro" id="IPR016194">
    <property type="entry name" value="SPOC-like_C_dom_sf"/>
</dbReference>
<comment type="similarity">
    <text evidence="2">Belongs to the prokaryotic Ku family.</text>
</comment>
<dbReference type="PANTHER" id="PTHR41251:SF1">
    <property type="entry name" value="NON-HOMOLOGOUS END JOINING PROTEIN KU"/>
    <property type="match status" value="1"/>
</dbReference>
<reference evidence="5 6" key="1">
    <citation type="submission" date="2021-04" db="EMBL/GenBank/DDBJ databases">
        <authorList>
            <person name="Vanwijnsberghe S."/>
        </authorList>
    </citation>
    <scope>NUCLEOTIDE SEQUENCE [LARGE SCALE GENOMIC DNA]</scope>
    <source>
        <strain evidence="5 6">LMG 32171</strain>
    </source>
</reference>
<evidence type="ECO:0000256" key="1">
    <source>
        <dbReference type="ARBA" id="ARBA00023125"/>
    </source>
</evidence>
<dbReference type="SUPFAM" id="SSF100939">
    <property type="entry name" value="SPOC domain-like"/>
    <property type="match status" value="1"/>
</dbReference>